<gene>
    <name evidence="7" type="ordered locus">MICA_2278</name>
</gene>
<dbReference type="Gene3D" id="3.40.50.150">
    <property type="entry name" value="Vaccinia Virus protein VP39"/>
    <property type="match status" value="1"/>
</dbReference>
<evidence type="ECO:0000256" key="4">
    <source>
        <dbReference type="ARBA" id="ARBA00022884"/>
    </source>
</evidence>
<keyword evidence="3 5" id="KW-0949">S-adenosyl-L-methionine</keyword>
<dbReference type="InterPro" id="IPR001678">
    <property type="entry name" value="MeTrfase_RsmB-F_NOP2_dom"/>
</dbReference>
<dbReference type="CDD" id="cd02440">
    <property type="entry name" value="AdoMet_MTases"/>
    <property type="match status" value="1"/>
</dbReference>
<dbReference type="EMBL" id="CP002382">
    <property type="protein sequence ID" value="AEP10581.1"/>
    <property type="molecule type" value="Genomic_DNA"/>
</dbReference>
<dbReference type="Pfam" id="PF01189">
    <property type="entry name" value="Methyltr_RsmB-F"/>
    <property type="match status" value="1"/>
</dbReference>
<name>G2KT37_MICAA</name>
<proteinExistence type="inferred from homology"/>
<accession>G2KT37</accession>
<evidence type="ECO:0000256" key="2">
    <source>
        <dbReference type="ARBA" id="ARBA00022679"/>
    </source>
</evidence>
<dbReference type="HOGENOM" id="CLU_005316_0_2_5"/>
<evidence type="ECO:0000313" key="7">
    <source>
        <dbReference type="EMBL" id="AEP10581.1"/>
    </source>
</evidence>
<keyword evidence="1 5" id="KW-0489">Methyltransferase</keyword>
<comment type="similarity">
    <text evidence="5">Belongs to the class I-like SAM-binding methyltransferase superfamily. RsmB/NOP family.</text>
</comment>
<dbReference type="GO" id="GO:0008173">
    <property type="term" value="F:RNA methyltransferase activity"/>
    <property type="evidence" value="ECO:0007669"/>
    <property type="project" value="InterPro"/>
</dbReference>
<dbReference type="InterPro" id="IPR049560">
    <property type="entry name" value="MeTrfase_RsmB-F_NOP2_cat"/>
</dbReference>
<dbReference type="PRINTS" id="PR02008">
    <property type="entry name" value="RCMTFAMILY"/>
</dbReference>
<protein>
    <submittedName>
        <fullName evidence="7">NOL1/NOP2/sun family protein</fullName>
    </submittedName>
</protein>
<feature type="binding site" evidence="5">
    <location>
        <position position="302"/>
    </location>
    <ligand>
        <name>S-adenosyl-L-methionine</name>
        <dbReference type="ChEBI" id="CHEBI:59789"/>
    </ligand>
</feature>
<feature type="binding site" evidence="5">
    <location>
        <position position="351"/>
    </location>
    <ligand>
        <name>S-adenosyl-L-methionine</name>
        <dbReference type="ChEBI" id="CHEBI:59789"/>
    </ligand>
</feature>
<organism evidence="7 8">
    <name type="scientific">Micavibrio aeruginosavorus (strain ARL-13)</name>
    <dbReference type="NCBI Taxonomy" id="856793"/>
    <lineage>
        <taxon>Bacteria</taxon>
        <taxon>Pseudomonadati</taxon>
        <taxon>Bdellovibrionota</taxon>
        <taxon>Bdellovibrionia</taxon>
        <taxon>Bdellovibrionales</taxon>
        <taxon>Pseudobdellovibrionaceae</taxon>
        <taxon>Micavibrio</taxon>
    </lineage>
</organism>
<dbReference type="OrthoDB" id="9810297at2"/>
<comment type="caution">
    <text evidence="5">Lacks conserved residue(s) required for the propagation of feature annotation.</text>
</comment>
<keyword evidence="4 5" id="KW-0694">RNA-binding</keyword>
<dbReference type="InterPro" id="IPR054728">
    <property type="entry name" value="RsmB-like_ferredoxin"/>
</dbReference>
<dbReference type="InterPro" id="IPR023267">
    <property type="entry name" value="RCMT"/>
</dbReference>
<evidence type="ECO:0000313" key="8">
    <source>
        <dbReference type="Proteomes" id="UP000009286"/>
    </source>
</evidence>
<dbReference type="Pfam" id="PF22458">
    <property type="entry name" value="RsmF-B_ferredox"/>
    <property type="match status" value="1"/>
</dbReference>
<dbReference type="SUPFAM" id="SSF53335">
    <property type="entry name" value="S-adenosyl-L-methionine-dependent methyltransferases"/>
    <property type="match status" value="1"/>
</dbReference>
<dbReference type="InterPro" id="IPR029063">
    <property type="entry name" value="SAM-dependent_MTases_sf"/>
</dbReference>
<evidence type="ECO:0000256" key="3">
    <source>
        <dbReference type="ARBA" id="ARBA00022691"/>
    </source>
</evidence>
<dbReference type="GO" id="GO:0001510">
    <property type="term" value="P:RNA methylation"/>
    <property type="evidence" value="ECO:0007669"/>
    <property type="project" value="InterPro"/>
</dbReference>
<dbReference type="STRING" id="856793.MICA_2278"/>
<feature type="active site" description="Nucleophile" evidence="5">
    <location>
        <position position="404"/>
    </location>
</feature>
<dbReference type="PROSITE" id="PS51686">
    <property type="entry name" value="SAM_MT_RSMB_NOP"/>
    <property type="match status" value="1"/>
</dbReference>
<dbReference type="Proteomes" id="UP000009286">
    <property type="component" value="Chromosome"/>
</dbReference>
<evidence type="ECO:0000259" key="6">
    <source>
        <dbReference type="PROSITE" id="PS51686"/>
    </source>
</evidence>
<keyword evidence="2 5" id="KW-0808">Transferase</keyword>
<dbReference type="GO" id="GO:0003723">
    <property type="term" value="F:RNA binding"/>
    <property type="evidence" value="ECO:0007669"/>
    <property type="project" value="UniProtKB-UniRule"/>
</dbReference>
<dbReference type="KEGG" id="mai:MICA_2278"/>
<dbReference type="eggNOG" id="COG0144">
    <property type="taxonomic scope" value="Bacteria"/>
</dbReference>
<dbReference type="AlphaFoldDB" id="G2KT37"/>
<evidence type="ECO:0000256" key="1">
    <source>
        <dbReference type="ARBA" id="ARBA00022603"/>
    </source>
</evidence>
<dbReference type="PANTHER" id="PTHR22807">
    <property type="entry name" value="NOP2 YEAST -RELATED NOL1/NOP2/FMU SUN DOMAIN-CONTAINING"/>
    <property type="match status" value="1"/>
</dbReference>
<reference evidence="7 8" key="1">
    <citation type="journal article" date="2011" name="BMC Genomics">
        <title>Genomic insights into an obligate epibiotic bacterial predator: Micavibrio aeruginosavorus ARL-13.</title>
        <authorList>
            <person name="Wang Z."/>
            <person name="Kadouri D."/>
            <person name="Wu M."/>
        </authorList>
    </citation>
    <scope>NUCLEOTIDE SEQUENCE [LARGE SCALE GENOMIC DNA]</scope>
    <source>
        <strain evidence="7 8">ARL-13</strain>
    </source>
</reference>
<sequence>MQKPRPTAGFFILRRISCTFRVHLWQKPPIMTPGARLKAVLDILDKIDHSRIPMDGTVGDYMRFRRYIGSKDRAEIVERLYNMVRAKARLNWWMDHLSAPDTNRARAILWMMLGENMDGPRLEKMFNGGKYDPEELNDDELKLIRAATGHTMNHPDMPEAIRVECPPQHEDALRALWGADFAAEMEAMLTSAPLDLRVNLLATDRDAVRASLAKDGVEVDDAPLCPWTLRARNKAFLSKTKAYTKGHVEIQDEGSQLIAYLCDAKPGAQVLDYCAGAGGKTLALINAMQVERRPKGRIVAMDLEEARLERARPRFRRAHASDIIEIRPLSDERHRKWLRRQKETFDVVLTDVPCSGTGTWRRNPDTRWRAFGPSLDALVQTQAEILDKVAGAVKPGGRLVYATCSILPRENEDQIEAFLARHPDFEIWPIAEALPDMGSKLAAKPGAPFMRLSPRRHNTDGFFAAILRRKTA</sequence>
<keyword evidence="8" id="KW-1185">Reference proteome</keyword>
<feature type="domain" description="SAM-dependent MTase RsmB/NOP-type" evidence="6">
    <location>
        <begin position="184"/>
        <end position="470"/>
    </location>
</feature>
<dbReference type="PANTHER" id="PTHR22807:SF53">
    <property type="entry name" value="RIBOSOMAL RNA SMALL SUBUNIT METHYLTRANSFERASE B-RELATED"/>
    <property type="match status" value="1"/>
</dbReference>
<evidence type="ECO:0000256" key="5">
    <source>
        <dbReference type="PROSITE-ProRule" id="PRU01023"/>
    </source>
</evidence>